<gene>
    <name evidence="1" type="ORF">DFH45_000455</name>
</gene>
<accession>A0A9Q5GU85</accession>
<sequence length="70" mass="8362">MNIETTTIEQYKILEFINANLKIDSMKIILIDCTTVKLTNFKSIELIFKYDNEEITFEYQELCNKFIDKT</sequence>
<dbReference type="EMBL" id="JABSXK010000001">
    <property type="protein sequence ID" value="NRV07492.1"/>
    <property type="molecule type" value="Genomic_DNA"/>
</dbReference>
<comment type="caution">
    <text evidence="1">The sequence shown here is derived from an EMBL/GenBank/DDBJ whole genome shotgun (WGS) entry which is preliminary data.</text>
</comment>
<name>A0A9Q5GU85_CLOBE</name>
<reference evidence="1" key="1">
    <citation type="submission" date="2020-05" db="EMBL/GenBank/DDBJ databases">
        <title>Genomic insights into acetone-butanol-ethanol (ABE) fermentation by sequencing solventogenic clostridia strains.</title>
        <authorList>
            <person name="Brown S."/>
        </authorList>
    </citation>
    <scope>NUCLEOTIDE SEQUENCE</scope>
    <source>
        <strain evidence="1">DJ126</strain>
    </source>
</reference>
<evidence type="ECO:0000313" key="1">
    <source>
        <dbReference type="EMBL" id="NRV07492.1"/>
    </source>
</evidence>
<evidence type="ECO:0000313" key="2">
    <source>
        <dbReference type="Proteomes" id="UP000821656"/>
    </source>
</evidence>
<proteinExistence type="predicted"/>
<protein>
    <submittedName>
        <fullName evidence="1">Uncharacterized protein</fullName>
    </submittedName>
</protein>
<dbReference type="RefSeq" id="WP_077305702.1">
    <property type="nucleotide sequence ID" value="NZ_CP016090.1"/>
</dbReference>
<dbReference type="AlphaFoldDB" id="A0A9Q5GU85"/>
<organism evidence="1 2">
    <name type="scientific">Clostridium beijerinckii</name>
    <name type="common">Clostridium MP</name>
    <dbReference type="NCBI Taxonomy" id="1520"/>
    <lineage>
        <taxon>Bacteria</taxon>
        <taxon>Bacillati</taxon>
        <taxon>Bacillota</taxon>
        <taxon>Clostridia</taxon>
        <taxon>Eubacteriales</taxon>
        <taxon>Clostridiaceae</taxon>
        <taxon>Clostridium</taxon>
    </lineage>
</organism>
<dbReference type="Proteomes" id="UP000821656">
    <property type="component" value="Unassembled WGS sequence"/>
</dbReference>